<accession>A0A0U3SUF0</accession>
<organism evidence="1 2">
    <name type="scientific">Hymenobacter sedentarius</name>
    <dbReference type="NCBI Taxonomy" id="1411621"/>
    <lineage>
        <taxon>Bacteria</taxon>
        <taxon>Pseudomonadati</taxon>
        <taxon>Bacteroidota</taxon>
        <taxon>Cytophagia</taxon>
        <taxon>Cytophagales</taxon>
        <taxon>Hymenobacteraceae</taxon>
        <taxon>Hymenobacter</taxon>
    </lineage>
</organism>
<dbReference type="Proteomes" id="UP000059542">
    <property type="component" value="Chromosome"/>
</dbReference>
<evidence type="ECO:0000313" key="1">
    <source>
        <dbReference type="EMBL" id="ALW84163.1"/>
    </source>
</evidence>
<evidence type="ECO:0000313" key="2">
    <source>
        <dbReference type="Proteomes" id="UP000059542"/>
    </source>
</evidence>
<dbReference type="EMBL" id="CP013909">
    <property type="protein sequence ID" value="ALW84163.1"/>
    <property type="molecule type" value="Genomic_DNA"/>
</dbReference>
<dbReference type="OrthoDB" id="883737at2"/>
<gene>
    <name evidence="1" type="ORF">AUC43_03045</name>
</gene>
<proteinExistence type="predicted"/>
<reference evidence="1 2" key="1">
    <citation type="submission" date="2015-12" db="EMBL/GenBank/DDBJ databases">
        <authorList>
            <person name="Shamseldin A."/>
            <person name="Moawad H."/>
            <person name="Abd El-Rahim W.M."/>
            <person name="Sadowsky M.J."/>
        </authorList>
    </citation>
    <scope>NUCLEOTIDE SEQUENCE [LARGE SCALE GENOMIC DNA]</scope>
    <source>
        <strain evidence="1 2">DG5B</strain>
    </source>
</reference>
<dbReference type="KEGG" id="hyg:AUC43_03045"/>
<dbReference type="STRING" id="1411621.AUC43_03045"/>
<protein>
    <submittedName>
        <fullName evidence="1">Uncharacterized protein</fullName>
    </submittedName>
</protein>
<dbReference type="RefSeq" id="WP_068189805.1">
    <property type="nucleotide sequence ID" value="NZ_CP013909.1"/>
</dbReference>
<name>A0A0U3SUF0_9BACT</name>
<sequence length="256" mass="28540">MKYDPAAGFLQIRGSLHTFAHGHNLGTFTAAEARAACAELAGVLDVPPERPTVHRLEVGLNMPVAFSPRQFIESLASHKNRPFVALTPPPKASRPLLYGAHHSDYRVKFYDKGAYSRLQGRHLPDTAAPHLLRYEVVFERQRPMLTVTGLSTLTLADLPRPPVIAAFANHLRTHWNLTQRRQHMNYADLSLSDAALLHAATDVAFWEIMRATQPRSTYARNKARATALLRERTEPHPYDAVFARELASITQLAAAA</sequence>
<keyword evidence="2" id="KW-1185">Reference proteome</keyword>
<dbReference type="AlphaFoldDB" id="A0A0U3SUF0"/>